<accession>A0AAT9G8X9</accession>
<reference evidence="1" key="1">
    <citation type="submission" date="2024-01" db="EMBL/GenBank/DDBJ databases">
        <title>Sequencing the genomes of a sandfly, Sergentomyia squamirostris, and its two endosymbionts.</title>
        <authorList>
            <person name="Itokawa K."/>
            <person name="Sanjoba C."/>
        </authorList>
    </citation>
    <scope>NUCLEOTIDE SEQUENCE</scope>
    <source>
        <strain evidence="1">RiSSQ</strain>
    </source>
</reference>
<dbReference type="AlphaFoldDB" id="A0AAT9G8X9"/>
<dbReference type="PANTHER" id="PTHR31118">
    <property type="entry name" value="CYCLASE-LIKE PROTEIN 2"/>
    <property type="match status" value="1"/>
</dbReference>
<dbReference type="PANTHER" id="PTHR31118:SF12">
    <property type="entry name" value="CYCLASE-LIKE PROTEIN 2"/>
    <property type="match status" value="1"/>
</dbReference>
<dbReference type="InterPro" id="IPR037175">
    <property type="entry name" value="KFase_sf"/>
</dbReference>
<dbReference type="GO" id="GO:0004061">
    <property type="term" value="F:arylformamidase activity"/>
    <property type="evidence" value="ECO:0007669"/>
    <property type="project" value="InterPro"/>
</dbReference>
<gene>
    <name evidence="1" type="ORF">DMENIID0002_08850</name>
</gene>
<protein>
    <submittedName>
        <fullName evidence="1">Cyclase family protein</fullName>
    </submittedName>
</protein>
<sequence>MIFPYKIIDLTYTLDEQIPSWSGGCGFNIEIKLDYSDCLQNEEFRVHQFKMHAGIGTHMDAPAHCIPGSTTIDQIPLLQMVAPCVVIDVSSSCHERYSLSLTDIEHFEEQYGMINEGSFVMIKTGWEKFWGDPEKYSNNHIFPSISVEAAEILTKRGVCGLGIDTLSPDRPTDGFPVHKLFLGNGKYIVENVANLANLPITGSYILALPIKVRGATEAPIRLISLIKEETNLNF</sequence>
<dbReference type="SUPFAM" id="SSF102198">
    <property type="entry name" value="Putative cyclase"/>
    <property type="match status" value="1"/>
</dbReference>
<evidence type="ECO:0000313" key="1">
    <source>
        <dbReference type="EMBL" id="BFD46239.1"/>
    </source>
</evidence>
<organism evidence="1">
    <name type="scientific">Candidatus Tisiphia endosymbiont of Sergentomyia squamirostris</name>
    <dbReference type="NCBI Taxonomy" id="3113639"/>
    <lineage>
        <taxon>Bacteria</taxon>
        <taxon>Pseudomonadati</taxon>
        <taxon>Pseudomonadota</taxon>
        <taxon>Alphaproteobacteria</taxon>
        <taxon>Rickettsiales</taxon>
        <taxon>Rickettsiaceae</taxon>
        <taxon>Rickettsieae</taxon>
        <taxon>Candidatus Tisiphia</taxon>
    </lineage>
</organism>
<dbReference type="InterPro" id="IPR007325">
    <property type="entry name" value="KFase/CYL"/>
</dbReference>
<name>A0AAT9G8X9_9RICK</name>
<proteinExistence type="predicted"/>
<dbReference type="GO" id="GO:0019441">
    <property type="term" value="P:L-tryptophan catabolic process to kynurenine"/>
    <property type="evidence" value="ECO:0007669"/>
    <property type="project" value="InterPro"/>
</dbReference>
<dbReference type="Gene3D" id="3.50.30.50">
    <property type="entry name" value="Putative cyclase"/>
    <property type="match status" value="1"/>
</dbReference>
<dbReference type="EMBL" id="AP029170">
    <property type="protein sequence ID" value="BFD46239.1"/>
    <property type="molecule type" value="Genomic_DNA"/>
</dbReference>
<dbReference type="Pfam" id="PF04199">
    <property type="entry name" value="Cyclase"/>
    <property type="match status" value="1"/>
</dbReference>